<proteinExistence type="inferred from homology"/>
<comment type="similarity">
    <text evidence="1">Belongs to the glycosyl hydrolase 3 family.</text>
</comment>
<evidence type="ECO:0000313" key="5">
    <source>
        <dbReference type="EMBL" id="MBB6170782.1"/>
    </source>
</evidence>
<dbReference type="EC" id="3.2.1.52" evidence="5"/>
<organism evidence="5 6">
    <name type="scientific">Nocardiopsis mwathae</name>
    <dbReference type="NCBI Taxonomy" id="1472723"/>
    <lineage>
        <taxon>Bacteria</taxon>
        <taxon>Bacillati</taxon>
        <taxon>Actinomycetota</taxon>
        <taxon>Actinomycetes</taxon>
        <taxon>Streptosporangiales</taxon>
        <taxon>Nocardiopsidaceae</taxon>
        <taxon>Nocardiopsis</taxon>
    </lineage>
</organism>
<name>A0A7W9YES7_9ACTN</name>
<dbReference type="PANTHER" id="PTHR30480:SF16">
    <property type="entry name" value="GLYCOSIDE HYDROLASE FAMILY 3 DOMAIN PROTEIN"/>
    <property type="match status" value="1"/>
</dbReference>
<evidence type="ECO:0000256" key="3">
    <source>
        <dbReference type="ARBA" id="ARBA00023295"/>
    </source>
</evidence>
<feature type="domain" description="Glycoside hydrolase family 3 N-terminal" evidence="4">
    <location>
        <begin position="35"/>
        <end position="325"/>
    </location>
</feature>
<gene>
    <name evidence="5" type="ORF">HNR23_000842</name>
</gene>
<keyword evidence="3 5" id="KW-0326">Glycosidase</keyword>
<dbReference type="SUPFAM" id="SSF51445">
    <property type="entry name" value="(Trans)glycosidases"/>
    <property type="match status" value="1"/>
</dbReference>
<evidence type="ECO:0000259" key="4">
    <source>
        <dbReference type="Pfam" id="PF00933"/>
    </source>
</evidence>
<dbReference type="GO" id="GO:0005975">
    <property type="term" value="P:carbohydrate metabolic process"/>
    <property type="evidence" value="ECO:0007669"/>
    <property type="project" value="InterPro"/>
</dbReference>
<dbReference type="Proteomes" id="UP000546642">
    <property type="component" value="Unassembled WGS sequence"/>
</dbReference>
<dbReference type="InterPro" id="IPR036962">
    <property type="entry name" value="Glyco_hydro_3_N_sf"/>
</dbReference>
<evidence type="ECO:0000256" key="1">
    <source>
        <dbReference type="ARBA" id="ARBA00005336"/>
    </source>
</evidence>
<dbReference type="Gene3D" id="3.20.20.300">
    <property type="entry name" value="Glycoside hydrolase, family 3, N-terminal domain"/>
    <property type="match status" value="1"/>
</dbReference>
<sequence length="491" mass="50919">MPADPTLDRLANATLLVPFESHRAPRWILDGLADGIAGVCLFHNNIDGAEQVAALNRELAAAADSPLVSLDEEGGDVTRIGQSAGSDYPGNAALGAIDDTGLTRAVHRTLGAELRALGFTLDLAPAVDVNTAADNPTIGTRSFGADADLVARHAAAAVSGLQDSGVAACAKHFPGHGATRTDSHIELPVVDADPELLARRELVPFRAAIEAGTRSVLTAHISLPGFGTPEPATLAPRVVTDLLRGELGFDGVVVSDALEMEGVSAGIGIPEAAVRALAAGCDLLCLGRFVYADQVAAVRAAIVGAVREGRLASDRLEEAAARTLELRRWTGDRAASAERPPAEVGSDAGVGLDGARRALRVDGILPPLHDPVVVELDAPPGIAVGEVPWGLSPWFPGTERVDPATAAPSAVLDRAADRDLVVVVRDAHRHAAARRLLEEVCRARPDTVVVEMGLPAWRPRCQAHISTYGAARVNGRSAAELLGAASATPVR</sequence>
<reference evidence="5 6" key="1">
    <citation type="submission" date="2020-08" db="EMBL/GenBank/DDBJ databases">
        <title>Sequencing the genomes of 1000 actinobacteria strains.</title>
        <authorList>
            <person name="Klenk H.-P."/>
        </authorList>
    </citation>
    <scope>NUCLEOTIDE SEQUENCE [LARGE SCALE GENOMIC DNA]</scope>
    <source>
        <strain evidence="5 6">DSM 46659</strain>
    </source>
</reference>
<dbReference type="RefSeq" id="WP_184073685.1">
    <property type="nucleotide sequence ID" value="NZ_JACHDS010000001.1"/>
</dbReference>
<evidence type="ECO:0000313" key="6">
    <source>
        <dbReference type="Proteomes" id="UP000546642"/>
    </source>
</evidence>
<comment type="caution">
    <text evidence="5">The sequence shown here is derived from an EMBL/GenBank/DDBJ whole genome shotgun (WGS) entry which is preliminary data.</text>
</comment>
<dbReference type="EMBL" id="JACHDS010000001">
    <property type="protein sequence ID" value="MBB6170782.1"/>
    <property type="molecule type" value="Genomic_DNA"/>
</dbReference>
<dbReference type="InterPro" id="IPR001764">
    <property type="entry name" value="Glyco_hydro_3_N"/>
</dbReference>
<dbReference type="AlphaFoldDB" id="A0A7W9YES7"/>
<dbReference type="PANTHER" id="PTHR30480">
    <property type="entry name" value="BETA-HEXOSAMINIDASE-RELATED"/>
    <property type="match status" value="1"/>
</dbReference>
<keyword evidence="2 5" id="KW-0378">Hydrolase</keyword>
<dbReference type="InterPro" id="IPR017853">
    <property type="entry name" value="GH"/>
</dbReference>
<dbReference type="GO" id="GO:0004563">
    <property type="term" value="F:beta-N-acetylhexosaminidase activity"/>
    <property type="evidence" value="ECO:0007669"/>
    <property type="project" value="UniProtKB-EC"/>
</dbReference>
<protein>
    <submittedName>
        <fullName evidence="5">Beta-N-acetylhexosaminidase</fullName>
        <ecNumber evidence="5">3.2.1.52</ecNumber>
    </submittedName>
</protein>
<dbReference type="GO" id="GO:0009254">
    <property type="term" value="P:peptidoglycan turnover"/>
    <property type="evidence" value="ECO:0007669"/>
    <property type="project" value="TreeGrafter"/>
</dbReference>
<accession>A0A7W9YES7</accession>
<dbReference type="Pfam" id="PF00933">
    <property type="entry name" value="Glyco_hydro_3"/>
    <property type="match status" value="1"/>
</dbReference>
<evidence type="ECO:0000256" key="2">
    <source>
        <dbReference type="ARBA" id="ARBA00022801"/>
    </source>
</evidence>
<dbReference type="InterPro" id="IPR050226">
    <property type="entry name" value="NagZ_Beta-hexosaminidase"/>
</dbReference>
<keyword evidence="6" id="KW-1185">Reference proteome</keyword>